<dbReference type="Gene3D" id="3.40.930.10">
    <property type="entry name" value="Mannitol-specific EII, Chain A"/>
    <property type="match status" value="1"/>
</dbReference>
<evidence type="ECO:0000256" key="9">
    <source>
        <dbReference type="ARBA" id="ARBA00037387"/>
    </source>
</evidence>
<evidence type="ECO:0000259" key="14">
    <source>
        <dbReference type="PROSITE" id="PS51372"/>
    </source>
</evidence>
<dbReference type="InterPro" id="IPR007737">
    <property type="entry name" value="Mga_HTH"/>
</dbReference>
<evidence type="ECO:0000313" key="15">
    <source>
        <dbReference type="EMBL" id="SFK31142.1"/>
    </source>
</evidence>
<evidence type="ECO:0000256" key="11">
    <source>
        <dbReference type="ARBA" id="ARBA00042072"/>
    </source>
</evidence>
<dbReference type="GO" id="GO:0006355">
    <property type="term" value="P:regulation of DNA-templated transcription"/>
    <property type="evidence" value="ECO:0007669"/>
    <property type="project" value="InterPro"/>
</dbReference>
<dbReference type="Pfam" id="PF05043">
    <property type="entry name" value="Mga"/>
    <property type="match status" value="1"/>
</dbReference>
<dbReference type="Pfam" id="PF00874">
    <property type="entry name" value="PRD"/>
    <property type="match status" value="1"/>
</dbReference>
<dbReference type="InterPro" id="IPR016152">
    <property type="entry name" value="PTrfase/Anion_transptr"/>
</dbReference>
<comment type="function">
    <text evidence="9">The phosphoenolpyruvate-dependent sugar phosphotransferase system (sugar PTS), a major carbohydrate active transport system, catalyzes the phosphorylation of incoming sugar substrates concomitantly with their translocation across the cell membrane. The enzyme II UlaABC PTS system is involved in ascorbate transport.</text>
</comment>
<feature type="domain" description="PRD" evidence="14">
    <location>
        <begin position="286"/>
        <end position="393"/>
    </location>
</feature>
<dbReference type="SUPFAM" id="SSF55804">
    <property type="entry name" value="Phoshotransferase/anion transport protein"/>
    <property type="match status" value="1"/>
</dbReference>
<dbReference type="InterPro" id="IPR011608">
    <property type="entry name" value="PRD"/>
</dbReference>
<keyword evidence="16" id="KW-1185">Reference proteome</keyword>
<dbReference type="PANTHER" id="PTHR36203:SF1">
    <property type="entry name" value="ASCORBATE-SPECIFIC PTS SYSTEM EIIA COMPONENT"/>
    <property type="match status" value="1"/>
</dbReference>
<protein>
    <recommendedName>
        <fullName evidence="10">Ascorbate-specific PTS system EIIA component</fullName>
    </recommendedName>
    <alternativeName>
        <fullName evidence="11">Ascorbate-specific phosphotransferase enzyme IIA component</fullName>
    </alternativeName>
</protein>
<evidence type="ECO:0000259" key="13">
    <source>
        <dbReference type="PROSITE" id="PS51099"/>
    </source>
</evidence>
<dbReference type="GO" id="GO:0008982">
    <property type="term" value="F:protein-N(PI)-phosphohistidine-sugar phosphotransferase activity"/>
    <property type="evidence" value="ECO:0007669"/>
    <property type="project" value="InterPro"/>
</dbReference>
<proteinExistence type="predicted"/>
<sequence length="697" mass="81584">MYLDERSKKLLIEIVKKPNMTNKKLQLDHKLTRRQVNYSLNKVNEWLENQGFKPLEKINGYYRVDNNIGELLEIEKEDHEIYIPSPKERKYLLIIYILTRDEALSLNHFIVEMNVSKNTVLQDLKEVNKTLDSFNLSIQYTRSDGYYTVGDEWDKRSLMLDAIYRIVHMHGGEYYLRSLMGISQEEVSEIRFRLNIIEQELNISFADTEMDTLPYSFYGLFKRMMQGKYINTEFFIDNHELSDTREFEAVKVLIEGKGTISEEERLYLALQLLTSNTIKKTHLKVEELPKLKYSLQKTLEEFERKAVINLVDRETLVDKLFLHFKPAYYRIKYKLTTDYRPLEKVSEEFKMLHYFVKESLDPLKVFLKSELPESEIMFITLFVVGHILEHNEQNNFGAKKKAIVVCPNGLSISKLMKHNLQSLFPEIYFYPTMSVREFKKTDLPYDIVFSARPITAPSDKKIFVVNQMMEDSERNELRKIVMKSVFRREDNHINISQLMEIISEYTEVIDEQQLIRSLKGVIQEDNKFMSSESDKKEVIHLPELITTSMIRIVDKVSDWQEAMKVAAQPLLETGKISSQYLKALNNQYPVVSEHIVLQRNIAIPHAESEKGVKELGMSMLFIKEGIPNFDGSDLHFIVVIAATDRKSHFTALMELMKLAGNDALLKELSKSGNEDEIYQVILKSIKEKDPLYKSLRS</sequence>
<accession>A0A1I3YH49</accession>
<keyword evidence="6" id="KW-0598">Phosphotransferase system</keyword>
<name>A0A1I3YH49_9LACT</name>
<reference evidence="16" key="1">
    <citation type="submission" date="2016-10" db="EMBL/GenBank/DDBJ databases">
        <authorList>
            <person name="Varghese N."/>
            <person name="Submissions S."/>
        </authorList>
    </citation>
    <scope>NUCLEOTIDE SEQUENCE [LARGE SCALE GENOMIC DNA]</scope>
    <source>
        <strain evidence="16">DSM 16108</strain>
    </source>
</reference>
<keyword evidence="8" id="KW-0010">Activator</keyword>
<keyword evidence="2" id="KW-0813">Transport</keyword>
<dbReference type="EMBL" id="FOSJ01000022">
    <property type="protein sequence ID" value="SFK31142.1"/>
    <property type="molecule type" value="Genomic_DNA"/>
</dbReference>
<dbReference type="GO" id="GO:0009401">
    <property type="term" value="P:phosphoenolpyruvate-dependent sugar phosphotransferase system"/>
    <property type="evidence" value="ECO:0007669"/>
    <property type="project" value="UniProtKB-KW"/>
</dbReference>
<gene>
    <name evidence="15" type="ORF">SAMN04488569_102220</name>
</gene>
<evidence type="ECO:0000256" key="8">
    <source>
        <dbReference type="ARBA" id="ARBA00023159"/>
    </source>
</evidence>
<dbReference type="Gene3D" id="1.10.1790.10">
    <property type="entry name" value="PRD domain"/>
    <property type="match status" value="1"/>
</dbReference>
<evidence type="ECO:0000256" key="10">
    <source>
        <dbReference type="ARBA" id="ARBA00041175"/>
    </source>
</evidence>
<evidence type="ECO:0000256" key="6">
    <source>
        <dbReference type="ARBA" id="ARBA00022683"/>
    </source>
</evidence>
<dbReference type="InterPro" id="IPR036095">
    <property type="entry name" value="PTS_EIIB-like_sf"/>
</dbReference>
<keyword evidence="5" id="KW-0808">Transferase</keyword>
<evidence type="ECO:0000259" key="12">
    <source>
        <dbReference type="PROSITE" id="PS51094"/>
    </source>
</evidence>
<dbReference type="Gene3D" id="3.40.50.2300">
    <property type="match status" value="1"/>
</dbReference>
<dbReference type="GO" id="GO:0005737">
    <property type="term" value="C:cytoplasm"/>
    <property type="evidence" value="ECO:0007669"/>
    <property type="project" value="UniProtKB-SubCell"/>
</dbReference>
<evidence type="ECO:0000256" key="3">
    <source>
        <dbReference type="ARBA" id="ARBA00022490"/>
    </source>
</evidence>
<dbReference type="InterPro" id="IPR036634">
    <property type="entry name" value="PRD_sf"/>
</dbReference>
<feature type="domain" description="PRD" evidence="14">
    <location>
        <begin position="181"/>
        <end position="282"/>
    </location>
</feature>
<keyword evidence="4" id="KW-0597">Phosphoprotein</keyword>
<dbReference type="CDD" id="cd00211">
    <property type="entry name" value="PTS_IIA_fru"/>
    <property type="match status" value="1"/>
</dbReference>
<dbReference type="SUPFAM" id="SSF63520">
    <property type="entry name" value="PTS-regulatory domain, PRD"/>
    <property type="match status" value="2"/>
</dbReference>
<dbReference type="InterPro" id="IPR002178">
    <property type="entry name" value="PTS_EIIA_type-2_dom"/>
</dbReference>
<keyword evidence="7" id="KW-0418">Kinase</keyword>
<evidence type="ECO:0000256" key="2">
    <source>
        <dbReference type="ARBA" id="ARBA00022448"/>
    </source>
</evidence>
<evidence type="ECO:0000313" key="16">
    <source>
        <dbReference type="Proteomes" id="UP000199589"/>
    </source>
</evidence>
<feature type="domain" description="PTS EIIB type-2" evidence="13">
    <location>
        <begin position="400"/>
        <end position="489"/>
    </location>
</feature>
<comment type="subcellular location">
    <subcellularLocation>
        <location evidence="1">Cytoplasm</location>
    </subcellularLocation>
</comment>
<dbReference type="PANTHER" id="PTHR36203">
    <property type="entry name" value="ASCORBATE-SPECIFIC PTS SYSTEM EIIA COMPONENT"/>
    <property type="match status" value="1"/>
</dbReference>
<dbReference type="PROSITE" id="PS51372">
    <property type="entry name" value="PRD_2"/>
    <property type="match status" value="2"/>
</dbReference>
<keyword evidence="3" id="KW-0963">Cytoplasm</keyword>
<dbReference type="AlphaFoldDB" id="A0A1I3YH49"/>
<dbReference type="InterPro" id="IPR051351">
    <property type="entry name" value="Ascorbate-PTS_EIIA_comp"/>
</dbReference>
<evidence type="ECO:0000256" key="1">
    <source>
        <dbReference type="ARBA" id="ARBA00004496"/>
    </source>
</evidence>
<evidence type="ECO:0000256" key="4">
    <source>
        <dbReference type="ARBA" id="ARBA00022553"/>
    </source>
</evidence>
<evidence type="ECO:0000256" key="7">
    <source>
        <dbReference type="ARBA" id="ARBA00022777"/>
    </source>
</evidence>
<feature type="domain" description="PTS EIIA type-2" evidence="12">
    <location>
        <begin position="543"/>
        <end position="684"/>
    </location>
</feature>
<dbReference type="PROSITE" id="PS51094">
    <property type="entry name" value="PTS_EIIA_TYPE_2"/>
    <property type="match status" value="1"/>
</dbReference>
<dbReference type="PROSITE" id="PS51099">
    <property type="entry name" value="PTS_EIIB_TYPE_2"/>
    <property type="match status" value="1"/>
</dbReference>
<dbReference type="GO" id="GO:0016301">
    <property type="term" value="F:kinase activity"/>
    <property type="evidence" value="ECO:0007669"/>
    <property type="project" value="UniProtKB-KW"/>
</dbReference>
<dbReference type="RefSeq" id="WP_177206376.1">
    <property type="nucleotide sequence ID" value="NZ_FOSJ01000022.1"/>
</dbReference>
<dbReference type="CDD" id="cd05568">
    <property type="entry name" value="PTS_IIB_bgl_like"/>
    <property type="match status" value="1"/>
</dbReference>
<organism evidence="15 16">
    <name type="scientific">Marinilactibacillus piezotolerans</name>
    <dbReference type="NCBI Taxonomy" id="258723"/>
    <lineage>
        <taxon>Bacteria</taxon>
        <taxon>Bacillati</taxon>
        <taxon>Bacillota</taxon>
        <taxon>Bacilli</taxon>
        <taxon>Lactobacillales</taxon>
        <taxon>Carnobacteriaceae</taxon>
        <taxon>Marinilactibacillus</taxon>
    </lineage>
</organism>
<dbReference type="Pfam" id="PF00359">
    <property type="entry name" value="PTS_EIIA_2"/>
    <property type="match status" value="1"/>
</dbReference>
<evidence type="ECO:0000256" key="5">
    <source>
        <dbReference type="ARBA" id="ARBA00022679"/>
    </source>
</evidence>
<dbReference type="Proteomes" id="UP000199589">
    <property type="component" value="Unassembled WGS sequence"/>
</dbReference>
<dbReference type="SUPFAM" id="SSF52794">
    <property type="entry name" value="PTS system IIB component-like"/>
    <property type="match status" value="1"/>
</dbReference>
<dbReference type="InterPro" id="IPR013011">
    <property type="entry name" value="PTS_EIIB_2"/>
</dbReference>